<protein>
    <submittedName>
        <fullName evidence="2">Uncharacterized protein</fullName>
    </submittedName>
</protein>
<reference evidence="2" key="1">
    <citation type="submission" date="2021-02" db="EMBL/GenBank/DDBJ databases">
        <authorList>
            <person name="Nowell W R."/>
        </authorList>
    </citation>
    <scope>NUCLEOTIDE SEQUENCE</scope>
</reference>
<accession>A0A8S2WQI6</accession>
<feature type="region of interest" description="Disordered" evidence="1">
    <location>
        <begin position="1"/>
        <end position="37"/>
    </location>
</feature>
<dbReference type="AlphaFoldDB" id="A0A8S2WQI6"/>
<evidence type="ECO:0000313" key="3">
    <source>
        <dbReference type="EMBL" id="CAF4456273.1"/>
    </source>
</evidence>
<organism evidence="2 4">
    <name type="scientific">Rotaria magnacalcarata</name>
    <dbReference type="NCBI Taxonomy" id="392030"/>
    <lineage>
        <taxon>Eukaryota</taxon>
        <taxon>Metazoa</taxon>
        <taxon>Spiralia</taxon>
        <taxon>Gnathifera</taxon>
        <taxon>Rotifera</taxon>
        <taxon>Eurotatoria</taxon>
        <taxon>Bdelloidea</taxon>
        <taxon>Philodinida</taxon>
        <taxon>Philodinidae</taxon>
        <taxon>Rotaria</taxon>
    </lineage>
</organism>
<gene>
    <name evidence="2" type="ORF">SMN809_LOCUS32922</name>
    <name evidence="3" type="ORF">SMN809_LOCUS32947</name>
</gene>
<feature type="compositionally biased region" description="Low complexity" evidence="1">
    <location>
        <begin position="19"/>
        <end position="37"/>
    </location>
</feature>
<dbReference type="Proteomes" id="UP000676336">
    <property type="component" value="Unassembled WGS sequence"/>
</dbReference>
<evidence type="ECO:0000256" key="1">
    <source>
        <dbReference type="SAM" id="MobiDB-lite"/>
    </source>
</evidence>
<feature type="compositionally biased region" description="Polar residues" evidence="1">
    <location>
        <begin position="1"/>
        <end position="18"/>
    </location>
</feature>
<comment type="caution">
    <text evidence="2">The sequence shown here is derived from an EMBL/GenBank/DDBJ whole genome shotgun (WGS) entry which is preliminary data.</text>
</comment>
<name>A0A8S2WQI6_9BILA</name>
<dbReference type="EMBL" id="CAJOBI010070623">
    <property type="protein sequence ID" value="CAF4456273.1"/>
    <property type="molecule type" value="Genomic_DNA"/>
</dbReference>
<evidence type="ECO:0000313" key="4">
    <source>
        <dbReference type="Proteomes" id="UP000676336"/>
    </source>
</evidence>
<proteinExistence type="predicted"/>
<evidence type="ECO:0000313" key="2">
    <source>
        <dbReference type="EMBL" id="CAF4455702.1"/>
    </source>
</evidence>
<dbReference type="EMBL" id="CAJOBI010070514">
    <property type="protein sequence ID" value="CAF4455702.1"/>
    <property type="molecule type" value="Genomic_DNA"/>
</dbReference>
<sequence>MQPFKTQLTGQITTTGYGTSSDLMTSSPDSSNSLQQT</sequence>
<feature type="non-terminal residue" evidence="2">
    <location>
        <position position="1"/>
    </location>
</feature>